<protein>
    <submittedName>
        <fullName evidence="1">Uncharacterized protein</fullName>
    </submittedName>
</protein>
<gene>
    <name evidence="1" type="ORF">METZ01_LOCUS276667</name>
</gene>
<dbReference type="EMBL" id="UINC01080669">
    <property type="protein sequence ID" value="SVC23813.1"/>
    <property type="molecule type" value="Genomic_DNA"/>
</dbReference>
<dbReference type="AlphaFoldDB" id="A0A382KK65"/>
<reference evidence="1" key="1">
    <citation type="submission" date="2018-05" db="EMBL/GenBank/DDBJ databases">
        <authorList>
            <person name="Lanie J.A."/>
            <person name="Ng W.-L."/>
            <person name="Kazmierczak K.M."/>
            <person name="Andrzejewski T.M."/>
            <person name="Davidsen T.M."/>
            <person name="Wayne K.J."/>
            <person name="Tettelin H."/>
            <person name="Glass J.I."/>
            <person name="Rusch D."/>
            <person name="Podicherti R."/>
            <person name="Tsui H.-C.T."/>
            <person name="Winkler M.E."/>
        </authorList>
    </citation>
    <scope>NUCLEOTIDE SEQUENCE</scope>
</reference>
<evidence type="ECO:0000313" key="1">
    <source>
        <dbReference type="EMBL" id="SVC23813.1"/>
    </source>
</evidence>
<sequence length="27" mass="3130">MNNSLKVKIYLYKNEQAGIALCELLIF</sequence>
<name>A0A382KK65_9ZZZZ</name>
<organism evidence="1">
    <name type="scientific">marine metagenome</name>
    <dbReference type="NCBI Taxonomy" id="408172"/>
    <lineage>
        <taxon>unclassified sequences</taxon>
        <taxon>metagenomes</taxon>
        <taxon>ecological metagenomes</taxon>
    </lineage>
</organism>
<proteinExistence type="predicted"/>
<accession>A0A382KK65</accession>